<organism evidence="1 2">
    <name type="scientific">Bifidobacterium pseudolongum subsp. globosum</name>
    <dbReference type="NCBI Taxonomy" id="1690"/>
    <lineage>
        <taxon>Bacteria</taxon>
        <taxon>Bacillati</taxon>
        <taxon>Actinomycetota</taxon>
        <taxon>Actinomycetes</taxon>
        <taxon>Bifidobacteriales</taxon>
        <taxon>Bifidobacteriaceae</taxon>
        <taxon>Bifidobacterium</taxon>
    </lineage>
</organism>
<sequence>MALTLAESAKLSTDDLQKGVLETFVQTSPVLDRIPLLDIQGNAYAYNEEATLPGVAFRDVNEAYAESTGTVNQKTETLKILGGDADVDRFIQQTRSNLNDQRAEQTAMKVKAISYAYQDAFINGDTDTNTKGFDGLKKRLTGKQVIDAATNGLQIIGDGKEDVHKFLDMLDELLAAVPGINGTNGAIYTNAAIQRKIGSALRHVGLDSVLEADIAGKRTIQWNGVPILDIGTTAAGAQIIGQDETQGTAKNATSIYAVKFGTNEGDQAVTGLTNGGVQVDDLGMLQEKPVYRTRVEFYCGLAVFGGKAAARLRGVLNA</sequence>
<reference evidence="1 2" key="1">
    <citation type="submission" date="2018-12" db="EMBL/GenBank/DDBJ databases">
        <title>Unveiling genomic diversity among members of the Bifidobacterium pseudolongum species, a widely distributed gut commensal of the animal kingdom.</title>
        <authorList>
            <person name="Lugli G.A."/>
            <person name="Duranti S."/>
            <person name="Albert K."/>
            <person name="Mancabelli L."/>
            <person name="Napoli S."/>
            <person name="Viappiani A."/>
            <person name="Anzalone R."/>
            <person name="Longhi G."/>
            <person name="Milani C."/>
            <person name="Turroni F."/>
            <person name="Alessandri G."/>
            <person name="Sela D.A."/>
            <person name="Van Sinderen D."/>
            <person name="Ventura M."/>
        </authorList>
    </citation>
    <scope>NUCLEOTIDE SEQUENCE [LARGE SCALE GENOMIC DNA]</scope>
    <source>
        <strain evidence="1 2">2003B</strain>
    </source>
</reference>
<dbReference type="Proteomes" id="UP000292382">
    <property type="component" value="Unassembled WGS sequence"/>
</dbReference>
<gene>
    <name evidence="1" type="ORF">PG2003B_1134</name>
</gene>
<name>A0A4Q5ARP0_9BIFI</name>
<dbReference type="AlphaFoldDB" id="A0A4Q5ARP0"/>
<dbReference type="SUPFAM" id="SSF56563">
    <property type="entry name" value="Major capsid protein gp5"/>
    <property type="match status" value="1"/>
</dbReference>
<accession>A0A4Q5ARP0</accession>
<dbReference type="InterPro" id="IPR048813">
    <property type="entry name" value="GP7-like"/>
</dbReference>
<dbReference type="RefSeq" id="WP_129966926.1">
    <property type="nucleotide sequence ID" value="NZ_RYUW01000012.1"/>
</dbReference>
<comment type="caution">
    <text evidence="1">The sequence shown here is derived from an EMBL/GenBank/DDBJ whole genome shotgun (WGS) entry which is preliminary data.</text>
</comment>
<dbReference type="NCBIfam" id="NF045672">
    <property type="entry name" value="MCP_gp7_epsi_15"/>
    <property type="match status" value="1"/>
</dbReference>
<evidence type="ECO:0000313" key="1">
    <source>
        <dbReference type="EMBL" id="RYQ36635.1"/>
    </source>
</evidence>
<protein>
    <submittedName>
        <fullName evidence="1">Major structural phage protein</fullName>
    </submittedName>
</protein>
<evidence type="ECO:0000313" key="2">
    <source>
        <dbReference type="Proteomes" id="UP000292382"/>
    </source>
</evidence>
<dbReference type="EMBL" id="RYUW01000012">
    <property type="protein sequence ID" value="RYQ36635.1"/>
    <property type="molecule type" value="Genomic_DNA"/>
</dbReference>
<proteinExistence type="predicted"/>
<dbReference type="Pfam" id="PF20911">
    <property type="entry name" value="GP7"/>
    <property type="match status" value="1"/>
</dbReference>